<feature type="domain" description="Peptidase M13 N-terminal" evidence="10">
    <location>
        <begin position="54"/>
        <end position="431"/>
    </location>
</feature>
<keyword evidence="8" id="KW-0732">Signal</keyword>
<dbReference type="Proteomes" id="UP000306719">
    <property type="component" value="Unassembled WGS sequence"/>
</dbReference>
<organism evidence="11 12">
    <name type="scientific">Pseudoalteromonas rubra</name>
    <dbReference type="NCBI Taxonomy" id="43658"/>
    <lineage>
        <taxon>Bacteria</taxon>
        <taxon>Pseudomonadati</taxon>
        <taxon>Pseudomonadota</taxon>
        <taxon>Gammaproteobacteria</taxon>
        <taxon>Alteromonadales</taxon>
        <taxon>Pseudoalteromonadaceae</taxon>
        <taxon>Pseudoalteromonas</taxon>
    </lineage>
</organism>
<evidence type="ECO:0000313" key="12">
    <source>
        <dbReference type="Proteomes" id="UP000306719"/>
    </source>
</evidence>
<dbReference type="RefSeq" id="WP_138545010.1">
    <property type="nucleotide sequence ID" value="NZ_PNCJ01000015.1"/>
</dbReference>
<comment type="cofactor">
    <cofactor evidence="1">
        <name>Zn(2+)</name>
        <dbReference type="ChEBI" id="CHEBI:29105"/>
    </cofactor>
</comment>
<dbReference type="Gene3D" id="3.40.390.10">
    <property type="entry name" value="Collagenase (Catalytic Domain)"/>
    <property type="match status" value="1"/>
</dbReference>
<keyword evidence="5" id="KW-0378">Hydrolase</keyword>
<evidence type="ECO:0000256" key="8">
    <source>
        <dbReference type="SAM" id="SignalP"/>
    </source>
</evidence>
<dbReference type="PANTHER" id="PTHR11733:SF167">
    <property type="entry name" value="FI17812P1-RELATED"/>
    <property type="match status" value="1"/>
</dbReference>
<dbReference type="SUPFAM" id="SSF55486">
    <property type="entry name" value="Metalloproteases ('zincins'), catalytic domain"/>
    <property type="match status" value="1"/>
</dbReference>
<dbReference type="OrthoDB" id="9775677at2"/>
<evidence type="ECO:0000256" key="3">
    <source>
        <dbReference type="ARBA" id="ARBA00022670"/>
    </source>
</evidence>
<evidence type="ECO:0000256" key="4">
    <source>
        <dbReference type="ARBA" id="ARBA00022723"/>
    </source>
</evidence>
<dbReference type="Gene3D" id="1.10.1380.10">
    <property type="entry name" value="Neutral endopeptidase , domain2"/>
    <property type="match status" value="1"/>
</dbReference>
<gene>
    <name evidence="11" type="ORF">CWB98_11630</name>
</gene>
<dbReference type="InterPro" id="IPR024079">
    <property type="entry name" value="MetalloPept_cat_dom_sf"/>
</dbReference>
<evidence type="ECO:0000256" key="5">
    <source>
        <dbReference type="ARBA" id="ARBA00022801"/>
    </source>
</evidence>
<dbReference type="GO" id="GO:0004222">
    <property type="term" value="F:metalloendopeptidase activity"/>
    <property type="evidence" value="ECO:0007669"/>
    <property type="project" value="InterPro"/>
</dbReference>
<dbReference type="CDD" id="cd08662">
    <property type="entry name" value="M13"/>
    <property type="match status" value="1"/>
</dbReference>
<keyword evidence="3" id="KW-0645">Protease</keyword>
<keyword evidence="6" id="KW-0862">Zinc</keyword>
<evidence type="ECO:0000256" key="2">
    <source>
        <dbReference type="ARBA" id="ARBA00007357"/>
    </source>
</evidence>
<dbReference type="Pfam" id="PF05649">
    <property type="entry name" value="Peptidase_M13_N"/>
    <property type="match status" value="1"/>
</dbReference>
<dbReference type="Pfam" id="PF01431">
    <property type="entry name" value="Peptidase_M13"/>
    <property type="match status" value="1"/>
</dbReference>
<reference evidence="11 12" key="1">
    <citation type="submission" date="2018-01" db="EMBL/GenBank/DDBJ databases">
        <authorList>
            <person name="Paulsen S."/>
            <person name="Gram L.K."/>
        </authorList>
    </citation>
    <scope>NUCLEOTIDE SEQUENCE [LARGE SCALE GENOMIC DNA]</scope>
    <source>
        <strain evidence="11 12">S2599</strain>
    </source>
</reference>
<evidence type="ECO:0000259" key="10">
    <source>
        <dbReference type="Pfam" id="PF05649"/>
    </source>
</evidence>
<dbReference type="PANTHER" id="PTHR11733">
    <property type="entry name" value="ZINC METALLOPROTEASE FAMILY M13 NEPRILYSIN-RELATED"/>
    <property type="match status" value="1"/>
</dbReference>
<sequence length="686" mass="76866">MKKTTLVIAMAAALAALSGCSSQGEHGTQVAASQKVQSLKSGIDPSHFDTTVRPQDDFFQYVNGRWLANTDIPADKASWGSFDRLRYESDEAVKTLIHEAQQQSGKAGSSEQKIGDLYASFMNEQALEQLGHKPLQPLLEDIAAIDSYDQLSTLMGKLQRHHIAMPLGLFVIPDGKDARFNALYAAQDGIGMPDKDYYTKDDDKSVQLRADYQNMVVTMLRLIGEPNPEAQARAVLAIETKLADIMWSRTKSREISLIYNPHSAAELDSKLGKLNWNNVSAGLGLPAQDKIIVMQPSYFEELGALFDQISLADWQTYLKFHTVNSFAELLSAPFADARFAFYSAALRGVTEQQPRWQRGVAMTNGMLGEEVGKLYVARHFSPAAKARMETLVQNLIAAYRVSIDNLDWMTDETKAAAQDKLTKVSYKIGYPDHWRSYDFEIKADDLVGNVIRARQHEVDYHLEQIGQPVDQTKWEMTPQTVNAYYHPLKNEIVFPAAILQPPFFDMSVDDSVNYGAIGAVIGHELGHGFDDQGAQFDGDGNIRNWWQDADLDQFKQRTDALVAQFDSYKPFEDAAVNGRMTLGENIGDLGGLTVAYKAYLLSLSGKDKEIIDGYTPEQRFFIGFAQSWRTKKREAAARQRLITDVHSPAQYRANGPLSNFTPFYEAFAVKEGDKLFRPQSERVKIW</sequence>
<dbReference type="InterPro" id="IPR008753">
    <property type="entry name" value="Peptidase_M13_N"/>
</dbReference>
<proteinExistence type="inferred from homology"/>
<reference evidence="12" key="2">
    <citation type="submission" date="2019-06" db="EMBL/GenBank/DDBJ databases">
        <title>Co-occurence of chitin degradation, pigmentation and bioactivity in marine Pseudoalteromonas.</title>
        <authorList>
            <person name="Sonnenschein E.C."/>
            <person name="Bech P.K."/>
        </authorList>
    </citation>
    <scope>NUCLEOTIDE SEQUENCE [LARGE SCALE GENOMIC DNA]</scope>
    <source>
        <strain evidence="12">S2599</strain>
    </source>
</reference>
<evidence type="ECO:0000256" key="7">
    <source>
        <dbReference type="ARBA" id="ARBA00023049"/>
    </source>
</evidence>
<dbReference type="AlphaFoldDB" id="A0A5S3X074"/>
<dbReference type="PROSITE" id="PS51885">
    <property type="entry name" value="NEPRILYSIN"/>
    <property type="match status" value="1"/>
</dbReference>
<protein>
    <submittedName>
        <fullName evidence="11">Peptidase M13</fullName>
    </submittedName>
</protein>
<evidence type="ECO:0000259" key="9">
    <source>
        <dbReference type="Pfam" id="PF01431"/>
    </source>
</evidence>
<accession>A0A5S3X074</accession>
<name>A0A5S3X074_9GAMM</name>
<comment type="similarity">
    <text evidence="2">Belongs to the peptidase M13 family.</text>
</comment>
<dbReference type="GO" id="GO:0005886">
    <property type="term" value="C:plasma membrane"/>
    <property type="evidence" value="ECO:0007669"/>
    <property type="project" value="TreeGrafter"/>
</dbReference>
<dbReference type="InterPro" id="IPR042089">
    <property type="entry name" value="Peptidase_M13_dom_2"/>
</dbReference>
<evidence type="ECO:0000256" key="1">
    <source>
        <dbReference type="ARBA" id="ARBA00001947"/>
    </source>
</evidence>
<dbReference type="PRINTS" id="PR00786">
    <property type="entry name" value="NEPRILYSIN"/>
</dbReference>
<comment type="caution">
    <text evidence="11">The sequence shown here is derived from an EMBL/GenBank/DDBJ whole genome shotgun (WGS) entry which is preliminary data.</text>
</comment>
<evidence type="ECO:0000256" key="6">
    <source>
        <dbReference type="ARBA" id="ARBA00022833"/>
    </source>
</evidence>
<dbReference type="GO" id="GO:0046872">
    <property type="term" value="F:metal ion binding"/>
    <property type="evidence" value="ECO:0007669"/>
    <property type="project" value="UniProtKB-KW"/>
</dbReference>
<feature type="domain" description="Peptidase M13 C-terminal" evidence="9">
    <location>
        <begin position="482"/>
        <end position="683"/>
    </location>
</feature>
<dbReference type="InterPro" id="IPR018497">
    <property type="entry name" value="Peptidase_M13_C"/>
</dbReference>
<dbReference type="GO" id="GO:0016485">
    <property type="term" value="P:protein processing"/>
    <property type="evidence" value="ECO:0007669"/>
    <property type="project" value="TreeGrafter"/>
</dbReference>
<keyword evidence="4" id="KW-0479">Metal-binding</keyword>
<dbReference type="InterPro" id="IPR000718">
    <property type="entry name" value="Peptidase_M13"/>
</dbReference>
<feature type="signal peptide" evidence="8">
    <location>
        <begin position="1"/>
        <end position="23"/>
    </location>
</feature>
<dbReference type="PROSITE" id="PS51257">
    <property type="entry name" value="PROKAR_LIPOPROTEIN"/>
    <property type="match status" value="1"/>
</dbReference>
<evidence type="ECO:0000313" key="11">
    <source>
        <dbReference type="EMBL" id="TMP37371.1"/>
    </source>
</evidence>
<keyword evidence="7" id="KW-0482">Metalloprotease</keyword>
<dbReference type="EMBL" id="PNCJ01000015">
    <property type="protein sequence ID" value="TMP37371.1"/>
    <property type="molecule type" value="Genomic_DNA"/>
</dbReference>
<feature type="chain" id="PRO_5024319097" evidence="8">
    <location>
        <begin position="24"/>
        <end position="686"/>
    </location>
</feature>